<keyword evidence="1" id="KW-0472">Membrane</keyword>
<feature type="transmembrane region" description="Helical" evidence="1">
    <location>
        <begin position="7"/>
        <end position="25"/>
    </location>
</feature>
<keyword evidence="3" id="KW-1185">Reference proteome</keyword>
<reference evidence="2 3" key="1">
    <citation type="submission" date="2018-10" db="EMBL/GenBank/DDBJ databases">
        <title>Falsibacillus sp. genome draft.</title>
        <authorList>
            <person name="Shi S."/>
        </authorList>
    </citation>
    <scope>NUCLEOTIDE SEQUENCE [LARGE SCALE GENOMIC DNA]</scope>
    <source>
        <strain evidence="2 3">GY 10110</strain>
    </source>
</reference>
<proteinExistence type="predicted"/>
<gene>
    <name evidence="2" type="ORF">D9X91_08835</name>
</gene>
<name>A0A3L7K184_9BACI</name>
<dbReference type="OrthoDB" id="2456374at2"/>
<protein>
    <submittedName>
        <fullName evidence="2">Uncharacterized protein</fullName>
    </submittedName>
</protein>
<feature type="transmembrane region" description="Helical" evidence="1">
    <location>
        <begin position="31"/>
        <end position="54"/>
    </location>
</feature>
<keyword evidence="1" id="KW-0812">Transmembrane</keyword>
<evidence type="ECO:0000256" key="1">
    <source>
        <dbReference type="SAM" id="Phobius"/>
    </source>
</evidence>
<comment type="caution">
    <text evidence="2">The sequence shown here is derived from an EMBL/GenBank/DDBJ whole genome shotgun (WGS) entry which is preliminary data.</text>
</comment>
<dbReference type="RefSeq" id="WP_121680247.1">
    <property type="nucleotide sequence ID" value="NZ_RCVZ01000005.1"/>
</dbReference>
<dbReference type="AlphaFoldDB" id="A0A3L7K184"/>
<evidence type="ECO:0000313" key="2">
    <source>
        <dbReference type="EMBL" id="RLQ95721.1"/>
    </source>
</evidence>
<evidence type="ECO:0000313" key="3">
    <source>
        <dbReference type="Proteomes" id="UP000276770"/>
    </source>
</evidence>
<keyword evidence="1" id="KW-1133">Transmembrane helix</keyword>
<organism evidence="2 3">
    <name type="scientific">Falsibacillus albus</name>
    <dbReference type="NCBI Taxonomy" id="2478915"/>
    <lineage>
        <taxon>Bacteria</taxon>
        <taxon>Bacillati</taxon>
        <taxon>Bacillota</taxon>
        <taxon>Bacilli</taxon>
        <taxon>Bacillales</taxon>
        <taxon>Bacillaceae</taxon>
        <taxon>Falsibacillus</taxon>
    </lineage>
</organism>
<sequence>MSGSFVWNLWFAIIGFTFYFILSFPSHLPRAVMIGSIISGFIFFITAFIIRWAIAFILKESKDGLPQDVGNHYEDLQYLQTGHENSGEIDSEETARIIQSLLKE</sequence>
<dbReference type="Proteomes" id="UP000276770">
    <property type="component" value="Unassembled WGS sequence"/>
</dbReference>
<accession>A0A3L7K184</accession>
<dbReference type="EMBL" id="RCVZ01000005">
    <property type="protein sequence ID" value="RLQ95721.1"/>
    <property type="molecule type" value="Genomic_DNA"/>
</dbReference>